<name>A0ABW6VWT8_9ACTN</name>
<comment type="caution">
    <text evidence="2">The sequence shown here is derived from an EMBL/GenBank/DDBJ whole genome shotgun (WGS) entry which is preliminary data.</text>
</comment>
<dbReference type="Proteomes" id="UP001602287">
    <property type="component" value="Unassembled WGS sequence"/>
</dbReference>
<evidence type="ECO:0000313" key="3">
    <source>
        <dbReference type="Proteomes" id="UP001602287"/>
    </source>
</evidence>
<proteinExistence type="predicted"/>
<organism evidence="2 3">
    <name type="scientific">Micromonospora parva</name>
    <dbReference type="NCBI Taxonomy" id="1464048"/>
    <lineage>
        <taxon>Bacteria</taxon>
        <taxon>Bacillati</taxon>
        <taxon>Actinomycetota</taxon>
        <taxon>Actinomycetes</taxon>
        <taxon>Micromonosporales</taxon>
        <taxon>Micromonosporaceae</taxon>
        <taxon>Micromonospora</taxon>
    </lineage>
</organism>
<evidence type="ECO:0000313" key="2">
    <source>
        <dbReference type="EMBL" id="MFF5202112.1"/>
    </source>
</evidence>
<reference evidence="2 3" key="1">
    <citation type="submission" date="2024-10" db="EMBL/GenBank/DDBJ databases">
        <title>The Natural Products Discovery Center: Release of the First 8490 Sequenced Strains for Exploring Actinobacteria Biosynthetic Diversity.</title>
        <authorList>
            <person name="Kalkreuter E."/>
            <person name="Kautsar S.A."/>
            <person name="Yang D."/>
            <person name="Bader C.D."/>
            <person name="Teijaro C.N."/>
            <person name="Fluegel L."/>
            <person name="Davis C.M."/>
            <person name="Simpson J.R."/>
            <person name="Lauterbach L."/>
            <person name="Steele A.D."/>
            <person name="Gui C."/>
            <person name="Meng S."/>
            <person name="Li G."/>
            <person name="Viehrig K."/>
            <person name="Ye F."/>
            <person name="Su P."/>
            <person name="Kiefer A.F."/>
            <person name="Nichols A."/>
            <person name="Cepeda A.J."/>
            <person name="Yan W."/>
            <person name="Fan B."/>
            <person name="Jiang Y."/>
            <person name="Adhikari A."/>
            <person name="Zheng C.-J."/>
            <person name="Schuster L."/>
            <person name="Cowan T.M."/>
            <person name="Smanski M.J."/>
            <person name="Chevrette M.G."/>
            <person name="De Carvalho L.P.S."/>
            <person name="Shen B."/>
        </authorList>
    </citation>
    <scope>NUCLEOTIDE SEQUENCE [LARGE SCALE GENOMIC DNA]</scope>
    <source>
        <strain evidence="2 3">NPDC000140</strain>
    </source>
</reference>
<sequence length="354" mass="38638">MSTEERADQLVRDADPGGLGMLGDLGGVKQTLLEDIVSESLVRRTVGSAPRRLWVRRFAGVMTAAAVLVSIVPASMVLRGQGEDDAVSPLVSAGARAGAVFPPSAVEAAERSPRLLVDQTGWTVAALSEFSQDYGTVRFRRGARELEMNWYPASVYADRYANQRETGPGRSVRVDDWPADVFQSLSGDFTVLLRPRDDLVVEIKSSENWSRKDLDRVLAAIVRVDARTWLAVLPAEMVVPVRERAAKVLADVPLPPGFDMAALEEIGVSDSYQFSVGVTSRVGCGWIEQWRRATASGDEEAARQAAEALRGSHGWRVLRDMDQAGDWPEVFWRYADEVAAGTSPTGYVEALGCR</sequence>
<protein>
    <recommendedName>
        <fullName evidence="4">Anti-sigma factor</fullName>
    </recommendedName>
</protein>
<dbReference type="EMBL" id="JBIAZM010000008">
    <property type="protein sequence ID" value="MFF5202112.1"/>
    <property type="molecule type" value="Genomic_DNA"/>
</dbReference>
<gene>
    <name evidence="2" type="ORF">ACFY3B_21170</name>
</gene>
<dbReference type="RefSeq" id="WP_210860272.1">
    <property type="nucleotide sequence ID" value="NZ_JBEXXF010000005.1"/>
</dbReference>
<keyword evidence="1" id="KW-1133">Transmembrane helix</keyword>
<evidence type="ECO:0008006" key="4">
    <source>
        <dbReference type="Google" id="ProtNLM"/>
    </source>
</evidence>
<feature type="transmembrane region" description="Helical" evidence="1">
    <location>
        <begin position="58"/>
        <end position="78"/>
    </location>
</feature>
<keyword evidence="3" id="KW-1185">Reference proteome</keyword>
<accession>A0ABW6VWT8</accession>
<evidence type="ECO:0000256" key="1">
    <source>
        <dbReference type="SAM" id="Phobius"/>
    </source>
</evidence>
<keyword evidence="1" id="KW-0812">Transmembrane</keyword>
<keyword evidence="1" id="KW-0472">Membrane</keyword>